<protein>
    <submittedName>
        <fullName evidence="2">Uncharacterized protein</fullName>
    </submittedName>
</protein>
<sequence length="76" mass="7589">MDFAPDENVGQGAPDQFAHAQLPLRGAAPAIGLGSCHGDLLCEGPADKADGGLVQAKPLRAGVEMPKTGPNGSEAP</sequence>
<accession>A0ABQ4NKB2</accession>
<feature type="region of interest" description="Disordered" evidence="1">
    <location>
        <begin position="42"/>
        <end position="76"/>
    </location>
</feature>
<name>A0ABQ4NKB2_9RHOB</name>
<evidence type="ECO:0000313" key="3">
    <source>
        <dbReference type="Proteomes" id="UP000786693"/>
    </source>
</evidence>
<dbReference type="EMBL" id="BPFH01000002">
    <property type="protein sequence ID" value="GIT94786.1"/>
    <property type="molecule type" value="Genomic_DNA"/>
</dbReference>
<evidence type="ECO:0000256" key="1">
    <source>
        <dbReference type="SAM" id="MobiDB-lite"/>
    </source>
</evidence>
<comment type="caution">
    <text evidence="2">The sequence shown here is derived from an EMBL/GenBank/DDBJ whole genome shotgun (WGS) entry which is preliminary data.</text>
</comment>
<evidence type="ECO:0000313" key="2">
    <source>
        <dbReference type="EMBL" id="GIT94786.1"/>
    </source>
</evidence>
<dbReference type="Proteomes" id="UP000786693">
    <property type="component" value="Unassembled WGS sequence"/>
</dbReference>
<keyword evidence="3" id="KW-1185">Reference proteome</keyword>
<organism evidence="2 3">
    <name type="scientific">Jannaschia pagri</name>
    <dbReference type="NCBI Taxonomy" id="2829797"/>
    <lineage>
        <taxon>Bacteria</taxon>
        <taxon>Pseudomonadati</taxon>
        <taxon>Pseudomonadota</taxon>
        <taxon>Alphaproteobacteria</taxon>
        <taxon>Rhodobacterales</taxon>
        <taxon>Roseobacteraceae</taxon>
        <taxon>Jannaschia</taxon>
    </lineage>
</organism>
<gene>
    <name evidence="2" type="ORF">JANAI62_14090</name>
</gene>
<proteinExistence type="predicted"/>
<reference evidence="2 3" key="1">
    <citation type="submission" date="2021-05" db="EMBL/GenBank/DDBJ databases">
        <title>Bacteria Genome sequencing.</title>
        <authorList>
            <person name="Takabe Y."/>
            <person name="Nakajima Y."/>
            <person name="Suzuki S."/>
            <person name="Shiozaki T."/>
        </authorList>
    </citation>
    <scope>NUCLEOTIDE SEQUENCE [LARGE SCALE GENOMIC DNA]</scope>
    <source>
        <strain evidence="2 3">AI_62</strain>
    </source>
</reference>